<gene>
    <name evidence="1" type="ORF">ORV05_01740</name>
</gene>
<evidence type="ECO:0008006" key="3">
    <source>
        <dbReference type="Google" id="ProtNLM"/>
    </source>
</evidence>
<accession>A0ABY7B2N8</accession>
<dbReference type="Proteomes" id="UP001163203">
    <property type="component" value="Chromosome"/>
</dbReference>
<proteinExistence type="predicted"/>
<reference evidence="1" key="1">
    <citation type="submission" date="2022-11" db="EMBL/GenBank/DDBJ databases">
        <authorList>
            <person name="Mo P."/>
        </authorList>
    </citation>
    <scope>NUCLEOTIDE SEQUENCE</scope>
    <source>
        <strain evidence="1">HUAS 11-8</strain>
    </source>
</reference>
<evidence type="ECO:0000313" key="2">
    <source>
        <dbReference type="Proteomes" id="UP001163203"/>
    </source>
</evidence>
<name>A0ABY7B2N8_9PSEU</name>
<organism evidence="1 2">
    <name type="scientific">Amycolatopsis cynarae</name>
    <dbReference type="NCBI Taxonomy" id="2995223"/>
    <lineage>
        <taxon>Bacteria</taxon>
        <taxon>Bacillati</taxon>
        <taxon>Actinomycetota</taxon>
        <taxon>Actinomycetes</taxon>
        <taxon>Pseudonocardiales</taxon>
        <taxon>Pseudonocardiaceae</taxon>
        <taxon>Amycolatopsis</taxon>
    </lineage>
</organism>
<dbReference type="EMBL" id="CP113836">
    <property type="protein sequence ID" value="WAL66566.1"/>
    <property type="molecule type" value="Genomic_DNA"/>
</dbReference>
<keyword evidence="2" id="KW-1185">Reference proteome</keyword>
<sequence>MARRPLAEPLPAPVFAVEAAYPEIAHWRNLVQAGDWTALSAILHGLTNPNDRAFAVTTVGDFPGSEILFREIADRNPDDSLARVLLAWRHILIGWEARTGARARHVSAGQFAVFHGHLRQAEQLLIDVCAREPENYLAWAARLPTAMGLELGQSEARRRYARLAEHQPSLLGAQRSLLQQLCPKWGGTWEAVQEFTRQCAGAAPPGSLTGVLIAEWHLERWLEFRSGSDGDQRGLAYLRQPEVHQEIVDAAAWSVLNPVFERRLGWVALHNTFAAAFSLIGDLPRAAPHFRAVGNLATRQPWAYFGDPAAAFERHRAAALAKG</sequence>
<protein>
    <recommendedName>
        <fullName evidence="3">DUF4034 domain-containing protein</fullName>
    </recommendedName>
</protein>
<evidence type="ECO:0000313" key="1">
    <source>
        <dbReference type="EMBL" id="WAL66566.1"/>
    </source>
</evidence>
<dbReference type="RefSeq" id="WP_268756699.1">
    <property type="nucleotide sequence ID" value="NZ_CP113836.1"/>
</dbReference>